<keyword evidence="1" id="KW-0812">Transmembrane</keyword>
<dbReference type="Proteomes" id="UP000316988">
    <property type="component" value="Unassembled WGS sequence"/>
</dbReference>
<keyword evidence="1" id="KW-0472">Membrane</keyword>
<dbReference type="EMBL" id="VLNT01000001">
    <property type="protein sequence ID" value="TSD68466.1"/>
    <property type="molecule type" value="Genomic_DNA"/>
</dbReference>
<dbReference type="AlphaFoldDB" id="A0A554SQ55"/>
<accession>A0A554SQ55</accession>
<evidence type="ECO:0000313" key="2">
    <source>
        <dbReference type="EMBL" id="TSD68466.1"/>
    </source>
</evidence>
<gene>
    <name evidence="2" type="ORF">FNM00_02435</name>
</gene>
<feature type="transmembrane region" description="Helical" evidence="1">
    <location>
        <begin position="40"/>
        <end position="61"/>
    </location>
</feature>
<evidence type="ECO:0000313" key="3">
    <source>
        <dbReference type="Proteomes" id="UP000316988"/>
    </source>
</evidence>
<sequence length="66" mass="7293">MKRPTMSRWEAGLLLGIVAYAVVAYLPWTHETTLARVSVFAWMMFGLMIVAPLLGLIVALADKDGE</sequence>
<proteinExistence type="predicted"/>
<dbReference type="OrthoDB" id="9793784at2"/>
<evidence type="ECO:0000256" key="1">
    <source>
        <dbReference type="SAM" id="Phobius"/>
    </source>
</evidence>
<keyword evidence="3" id="KW-1185">Reference proteome</keyword>
<name>A0A554SQ55_9ACTN</name>
<comment type="caution">
    <text evidence="2">The sequence shown here is derived from an EMBL/GenBank/DDBJ whole genome shotgun (WGS) entry which is preliminary data.</text>
</comment>
<dbReference type="RefSeq" id="WP_143911407.1">
    <property type="nucleotide sequence ID" value="NZ_VLNT01000001.1"/>
</dbReference>
<organism evidence="2 3">
    <name type="scientific">Aeromicrobium piscarium</name>
    <dbReference type="NCBI Taxonomy" id="2590901"/>
    <lineage>
        <taxon>Bacteria</taxon>
        <taxon>Bacillati</taxon>
        <taxon>Actinomycetota</taxon>
        <taxon>Actinomycetes</taxon>
        <taxon>Propionibacteriales</taxon>
        <taxon>Nocardioidaceae</taxon>
        <taxon>Aeromicrobium</taxon>
    </lineage>
</organism>
<reference evidence="2 3" key="1">
    <citation type="submission" date="2019-07" db="EMBL/GenBank/DDBJ databases">
        <authorList>
            <person name="Zhao L.H."/>
        </authorList>
    </citation>
    <scope>NUCLEOTIDE SEQUENCE [LARGE SCALE GENOMIC DNA]</scope>
    <source>
        <strain evidence="2 3">Co35</strain>
    </source>
</reference>
<keyword evidence="1" id="KW-1133">Transmembrane helix</keyword>
<feature type="transmembrane region" description="Helical" evidence="1">
    <location>
        <begin position="12"/>
        <end position="28"/>
    </location>
</feature>
<protein>
    <submittedName>
        <fullName evidence="2">Uncharacterized protein</fullName>
    </submittedName>
</protein>